<dbReference type="GO" id="GO:0006631">
    <property type="term" value="P:fatty acid metabolic process"/>
    <property type="evidence" value="ECO:0007669"/>
    <property type="project" value="TreeGrafter"/>
</dbReference>
<name>A0A9X2RL93_9PROT</name>
<dbReference type="EMBL" id="JANIBC010000017">
    <property type="protein sequence ID" value="MCQ8186347.1"/>
    <property type="molecule type" value="Genomic_DNA"/>
</dbReference>
<dbReference type="AlphaFoldDB" id="A0A9X2RL93"/>
<dbReference type="Proteomes" id="UP001142610">
    <property type="component" value="Unassembled WGS sequence"/>
</dbReference>
<feature type="domain" description="AMP-dependent synthetase/ligase" evidence="4">
    <location>
        <begin position="104"/>
        <end position="457"/>
    </location>
</feature>
<accession>A0A9X2RL93</accession>
<reference evidence="5" key="1">
    <citation type="submission" date="2022-07" db="EMBL/GenBank/DDBJ databases">
        <title>Parvularcula maris sp. nov., an algicidal bacterium isolated from seawater.</title>
        <authorList>
            <person name="Li F."/>
        </authorList>
    </citation>
    <scope>NUCLEOTIDE SEQUENCE</scope>
    <source>
        <strain evidence="5">BGMRC 0090</strain>
    </source>
</reference>
<comment type="caution">
    <text evidence="5">The sequence shown here is derived from an EMBL/GenBank/DDBJ whole genome shotgun (WGS) entry which is preliminary data.</text>
</comment>
<dbReference type="InterPro" id="IPR020845">
    <property type="entry name" value="AMP-binding_CS"/>
</dbReference>
<gene>
    <name evidence="5" type="ORF">NOG11_13245</name>
</gene>
<dbReference type="InterPro" id="IPR000873">
    <property type="entry name" value="AMP-dep_synth/lig_dom"/>
</dbReference>
<dbReference type="PROSITE" id="PS00455">
    <property type="entry name" value="AMP_BINDING"/>
    <property type="match status" value="1"/>
</dbReference>
<dbReference type="Gene3D" id="3.30.300.30">
    <property type="match status" value="1"/>
</dbReference>
<comment type="similarity">
    <text evidence="1">Belongs to the ATP-dependent AMP-binding enzyme family.</text>
</comment>
<feature type="compositionally biased region" description="Basic and acidic residues" evidence="3">
    <location>
        <begin position="24"/>
        <end position="54"/>
    </location>
</feature>
<evidence type="ECO:0000313" key="6">
    <source>
        <dbReference type="Proteomes" id="UP001142610"/>
    </source>
</evidence>
<dbReference type="InterPro" id="IPR045851">
    <property type="entry name" value="AMP-bd_C_sf"/>
</dbReference>
<dbReference type="PANTHER" id="PTHR43201:SF5">
    <property type="entry name" value="MEDIUM-CHAIN ACYL-COA LIGASE ACSF2, MITOCHONDRIAL"/>
    <property type="match status" value="1"/>
</dbReference>
<sequence>MDGAAPEKQNKVKEEAAENSQASDEPKETVKEPEAEAADKASKKADKKEEKKNQAIEAKIAAADAREIEAAKKAREDAAKRSRRKIWARSRSTVFAKVMETKGKVGGDKIAFVEPEGREISYQDAVRGAFALGSAFSKFTKRGENVGVLLPTSAGGVITLLALHCDGRVPAMLNFTAGEKALFSALETADIKHIITSSKFIEIGGLEGLVDALSSKAEIHILEEIRDGLGKGAKIRAAIGEKLPFLVRRGVKPETPAVILFTSGTEGKPKGVVLTHQNLVANVEQIRDHVQLEPEDIFFNPLPIFHSYGLTGGSLFPLIGGHKQVAYPSPLHVKIIPEMIRKHQATILFGTDTFVTRYLKQARDGALGSLRYAVCGAEKVRDETRNLARRKFGFSVLEGYGATEAAPVIAVNQPGDIRPGTVGKVLPGIECRLEDIEGLSGGGRLFVRGPNIMAGYLDPDTKEVTALEGGWHDTGDVVQIDGGGYVAIRGRVKRFAKISGEMVSLAVVENCASVVWPDNVHAAVIMPDPKKGEQIILLTEEENPNRSELLSWAQGHGVPELAVPKKVLHVEEIPLLGTGKVDYVTLQSQAEELIAEGEEYEKQAAE</sequence>
<evidence type="ECO:0000256" key="3">
    <source>
        <dbReference type="SAM" id="MobiDB-lite"/>
    </source>
</evidence>
<feature type="region of interest" description="Disordered" evidence="3">
    <location>
        <begin position="1"/>
        <end position="54"/>
    </location>
</feature>
<dbReference type="Pfam" id="PF00501">
    <property type="entry name" value="AMP-binding"/>
    <property type="match status" value="1"/>
</dbReference>
<evidence type="ECO:0000256" key="1">
    <source>
        <dbReference type="ARBA" id="ARBA00006432"/>
    </source>
</evidence>
<keyword evidence="6" id="KW-1185">Reference proteome</keyword>
<proteinExistence type="inferred from homology"/>
<organism evidence="5 6">
    <name type="scientific">Parvularcula maris</name>
    <dbReference type="NCBI Taxonomy" id="2965077"/>
    <lineage>
        <taxon>Bacteria</taxon>
        <taxon>Pseudomonadati</taxon>
        <taxon>Pseudomonadota</taxon>
        <taxon>Alphaproteobacteria</taxon>
        <taxon>Parvularculales</taxon>
        <taxon>Parvularculaceae</taxon>
        <taxon>Parvularcula</taxon>
    </lineage>
</organism>
<dbReference type="Gene3D" id="3.40.50.12780">
    <property type="entry name" value="N-terminal domain of ligase-like"/>
    <property type="match status" value="1"/>
</dbReference>
<dbReference type="GO" id="GO:0031956">
    <property type="term" value="F:medium-chain fatty acid-CoA ligase activity"/>
    <property type="evidence" value="ECO:0007669"/>
    <property type="project" value="TreeGrafter"/>
</dbReference>
<dbReference type="PANTHER" id="PTHR43201">
    <property type="entry name" value="ACYL-COA SYNTHETASE"/>
    <property type="match status" value="1"/>
</dbReference>
<keyword evidence="2" id="KW-0436">Ligase</keyword>
<evidence type="ECO:0000259" key="4">
    <source>
        <dbReference type="Pfam" id="PF00501"/>
    </source>
</evidence>
<protein>
    <submittedName>
        <fullName evidence="5">AMP-binding protein</fullName>
    </submittedName>
</protein>
<dbReference type="RefSeq" id="WP_256620258.1">
    <property type="nucleotide sequence ID" value="NZ_JANIBC010000017.1"/>
</dbReference>
<dbReference type="InterPro" id="IPR042099">
    <property type="entry name" value="ANL_N_sf"/>
</dbReference>
<evidence type="ECO:0000313" key="5">
    <source>
        <dbReference type="EMBL" id="MCQ8186347.1"/>
    </source>
</evidence>
<evidence type="ECO:0000256" key="2">
    <source>
        <dbReference type="ARBA" id="ARBA00022598"/>
    </source>
</evidence>
<dbReference type="SUPFAM" id="SSF56801">
    <property type="entry name" value="Acetyl-CoA synthetase-like"/>
    <property type="match status" value="1"/>
</dbReference>